<evidence type="ECO:0000256" key="2">
    <source>
        <dbReference type="ARBA" id="ARBA00022695"/>
    </source>
</evidence>
<feature type="region of interest" description="Disordered" evidence="7">
    <location>
        <begin position="454"/>
        <end position="516"/>
    </location>
</feature>
<dbReference type="InterPro" id="IPR050951">
    <property type="entry name" value="Retrovirus_Pol_polyprotein"/>
</dbReference>
<dbReference type="Pfam" id="PF17917">
    <property type="entry name" value="RT_RNaseH"/>
    <property type="match status" value="1"/>
</dbReference>
<evidence type="ECO:0000313" key="9">
    <source>
        <dbReference type="EMBL" id="CAL1604619.1"/>
    </source>
</evidence>
<protein>
    <recommendedName>
        <fullName evidence="8">Reverse transcriptase RNase H-like domain-containing protein</fullName>
    </recommendedName>
</protein>
<evidence type="ECO:0000256" key="7">
    <source>
        <dbReference type="SAM" id="MobiDB-lite"/>
    </source>
</evidence>
<gene>
    <name evidence="9" type="ORF">KC01_LOCUS32099</name>
</gene>
<evidence type="ECO:0000256" key="3">
    <source>
        <dbReference type="ARBA" id="ARBA00022722"/>
    </source>
</evidence>
<dbReference type="Gene3D" id="3.10.10.10">
    <property type="entry name" value="HIV Type 1 Reverse Transcriptase, subunit A, domain 1"/>
    <property type="match status" value="1"/>
</dbReference>
<proteinExistence type="predicted"/>
<keyword evidence="6" id="KW-0695">RNA-directed DNA polymerase</keyword>
<dbReference type="InterPro" id="IPR041373">
    <property type="entry name" value="RT_RNaseH"/>
</dbReference>
<evidence type="ECO:0000256" key="4">
    <source>
        <dbReference type="ARBA" id="ARBA00022759"/>
    </source>
</evidence>
<dbReference type="InterPro" id="IPR043502">
    <property type="entry name" value="DNA/RNA_pol_sf"/>
</dbReference>
<keyword evidence="1" id="KW-0808">Transferase</keyword>
<keyword evidence="2" id="KW-0548">Nucleotidyltransferase</keyword>
<reference evidence="9 10" key="1">
    <citation type="submission" date="2024-04" db="EMBL/GenBank/DDBJ databases">
        <authorList>
            <person name="Waldvogel A.-M."/>
            <person name="Schoenle A."/>
        </authorList>
    </citation>
    <scope>NUCLEOTIDE SEQUENCE [LARGE SCALE GENOMIC DNA]</scope>
</reference>
<dbReference type="GO" id="GO:0003964">
    <property type="term" value="F:RNA-directed DNA polymerase activity"/>
    <property type="evidence" value="ECO:0007669"/>
    <property type="project" value="UniProtKB-KW"/>
</dbReference>
<keyword evidence="10" id="KW-1185">Reference proteome</keyword>
<dbReference type="Proteomes" id="UP001497482">
    <property type="component" value="Chromosome 4"/>
</dbReference>
<feature type="compositionally biased region" description="Polar residues" evidence="7">
    <location>
        <begin position="455"/>
        <end position="468"/>
    </location>
</feature>
<evidence type="ECO:0000256" key="6">
    <source>
        <dbReference type="ARBA" id="ARBA00022918"/>
    </source>
</evidence>
<dbReference type="EMBL" id="OZ035826">
    <property type="protein sequence ID" value="CAL1604619.1"/>
    <property type="molecule type" value="Genomic_DNA"/>
</dbReference>
<dbReference type="GO" id="GO:0004519">
    <property type="term" value="F:endonuclease activity"/>
    <property type="evidence" value="ECO:0007669"/>
    <property type="project" value="UniProtKB-KW"/>
</dbReference>
<keyword evidence="5" id="KW-0378">Hydrolase</keyword>
<organism evidence="9 10">
    <name type="scientific">Knipowitschia caucasica</name>
    <name type="common">Caucasian dwarf goby</name>
    <name type="synonym">Pomatoschistus caucasicus</name>
    <dbReference type="NCBI Taxonomy" id="637954"/>
    <lineage>
        <taxon>Eukaryota</taxon>
        <taxon>Metazoa</taxon>
        <taxon>Chordata</taxon>
        <taxon>Craniata</taxon>
        <taxon>Vertebrata</taxon>
        <taxon>Euteleostomi</taxon>
        <taxon>Actinopterygii</taxon>
        <taxon>Neopterygii</taxon>
        <taxon>Teleostei</taxon>
        <taxon>Neoteleostei</taxon>
        <taxon>Acanthomorphata</taxon>
        <taxon>Gobiaria</taxon>
        <taxon>Gobiiformes</taxon>
        <taxon>Gobioidei</taxon>
        <taxon>Gobiidae</taxon>
        <taxon>Gobiinae</taxon>
        <taxon>Knipowitschia</taxon>
    </lineage>
</organism>
<dbReference type="PANTHER" id="PTHR37984:SF5">
    <property type="entry name" value="PROTEIN NYNRIN-LIKE"/>
    <property type="match status" value="1"/>
</dbReference>
<keyword evidence="3" id="KW-0540">Nuclease</keyword>
<evidence type="ECO:0000259" key="8">
    <source>
        <dbReference type="Pfam" id="PF17917"/>
    </source>
</evidence>
<dbReference type="GO" id="GO:0016787">
    <property type="term" value="F:hydrolase activity"/>
    <property type="evidence" value="ECO:0007669"/>
    <property type="project" value="UniProtKB-KW"/>
</dbReference>
<keyword evidence="4" id="KW-0255">Endonuclease</keyword>
<feature type="domain" description="Reverse transcriptase RNase H-like" evidence="8">
    <location>
        <begin position="225"/>
        <end position="276"/>
    </location>
</feature>
<accession>A0AAV2LRJ9</accession>
<sequence>MAKFKPPENFNFEKPGEWPSWRQRFARFRSASKLSLEDADVQAVLMVRQAEEVAQQITQQEQQAPLAVQAVKQKRFVKKGGKPQGERSGGQQHGYQGESKCNRDTAVEMGLVKRVQQVKAAAVHQGTMKTDPVKIQLRDDAVPHAVHTARRVPLPLLSKVQAELQRMEEHGVIVKVTQPTEWCAPMVPVLKPSGAVRICVGLQKLNENLKRETYQLPTTDETLGVWACERFQKYLVGMDKFRLITDHKPLVPLINSKDLDAVPVRCQRLLMRLMRFNAKAEYAPGKTLVISDALSRSPLKESYSTTEAVIASHVNAVTHSWPVSQSKLDRIRTATQEDPQLQHVRKLIRDGWPKRDDPLLALMSYRATPTTSTGVSPAEMLMGRKIRTTLPSRKRNLIPKQPNCDLIRRRDEEAKQQQAFYYNRRHGARDLPPLHTGDHVLSKLDGEKVWKGRASVQQECGTPRSYQVKSPGGGEMRRNRRHLQQVLPPMEEENTDSGQPTTEPEQEAPQHGSDQGLFPVADVQRTRSPLSSGWMLVLRVSVRARARVLVPAVVQRGGRRERRTTSPTDRVLFVSMSSIPARCERGRDGACIRIQTDSGPG</sequence>
<feature type="region of interest" description="Disordered" evidence="7">
    <location>
        <begin position="77"/>
        <end position="101"/>
    </location>
</feature>
<dbReference type="AlphaFoldDB" id="A0AAV2LRJ9"/>
<name>A0AAV2LRJ9_KNICA</name>
<evidence type="ECO:0000313" key="10">
    <source>
        <dbReference type="Proteomes" id="UP001497482"/>
    </source>
</evidence>
<evidence type="ECO:0000256" key="1">
    <source>
        <dbReference type="ARBA" id="ARBA00022679"/>
    </source>
</evidence>
<dbReference type="SUPFAM" id="SSF56672">
    <property type="entry name" value="DNA/RNA polymerases"/>
    <property type="match status" value="1"/>
</dbReference>
<evidence type="ECO:0000256" key="5">
    <source>
        <dbReference type="ARBA" id="ARBA00022801"/>
    </source>
</evidence>
<dbReference type="PANTHER" id="PTHR37984">
    <property type="entry name" value="PROTEIN CBG26694"/>
    <property type="match status" value="1"/>
</dbReference>